<comment type="similarity">
    <text evidence="10">Belongs to the insect chemoreceptor superfamily. Heteromeric odorant receptor channel (TC 1.A.69) family.</text>
</comment>
<feature type="transmembrane region" description="Helical" evidence="10">
    <location>
        <begin position="125"/>
        <end position="146"/>
    </location>
</feature>
<evidence type="ECO:0000256" key="5">
    <source>
        <dbReference type="ARBA" id="ARBA00022725"/>
    </source>
</evidence>
<proteinExistence type="evidence at transcript level"/>
<feature type="transmembrane region" description="Helical" evidence="10">
    <location>
        <begin position="370"/>
        <end position="391"/>
    </location>
</feature>
<dbReference type="InterPro" id="IPR004117">
    <property type="entry name" value="7tm6_olfct_rcpt"/>
</dbReference>
<evidence type="ECO:0000256" key="6">
    <source>
        <dbReference type="ARBA" id="ARBA00022989"/>
    </source>
</evidence>
<reference evidence="11" key="1">
    <citation type="journal article" date="2014" name="J. Mol. Evol.">
        <title>Pheromone Receptor Evolution in the Cryptic Leafroller Species, Ctenopseustis obliquana and C. herana.</title>
        <authorList>
            <person name="Steinwender B."/>
            <person name="Thrimawithana A.H."/>
            <person name="Crowhurst R.N."/>
            <person name="Newcomb R.D."/>
        </authorList>
    </citation>
    <scope>NUCLEOTIDE SEQUENCE</scope>
</reference>
<dbReference type="GO" id="GO:0005549">
    <property type="term" value="F:odorant binding"/>
    <property type="evidence" value="ECO:0007669"/>
    <property type="project" value="InterPro"/>
</dbReference>
<keyword evidence="6 10" id="KW-1133">Transmembrane helix</keyword>
<evidence type="ECO:0000256" key="3">
    <source>
        <dbReference type="ARBA" id="ARBA00022606"/>
    </source>
</evidence>
<keyword evidence="4 10" id="KW-0812">Transmembrane</keyword>
<sequence>MKNYYILKNLCKKIYLAGAGNFWYEEGEIGNDKSLKYVVLSTIMFFIYVLMTILEIIAVMFSDLPEDEKSDSVSFALSHTIVMIKMFSVMANRKLVKELNYKIVKICEAYEDEKRLAENYKVMKINVYAYVSAVYGSCACFVFEGIRKMQTGSHFITVVTYWPFFEDDSLPAVLFRFFTTWVLCVLMVPMIAIDSFVMVTLIMYKYKFITLRLYLENLREEFDKNNYAANEESAAKKLQSGLIEGIVMHRDLIRLSNDIDRSFGTVMALQVCLSSGSAVSLLLQIALSKDLTFVAGMKIIFFVIALFFLLALFLCNAGEITYQASLLSDSIFYCGWHACPMGRDLRRLVLMACASAQRPLVMKAFKMLQLTYGTFLTVVRSTYSVFALFYAQNE</sequence>
<dbReference type="PANTHER" id="PTHR21137">
    <property type="entry name" value="ODORANT RECEPTOR"/>
    <property type="match status" value="1"/>
</dbReference>
<dbReference type="EMBL" id="KM597197">
    <property type="protein sequence ID" value="AIT69874.1"/>
    <property type="molecule type" value="mRNA"/>
</dbReference>
<evidence type="ECO:0000256" key="1">
    <source>
        <dbReference type="ARBA" id="ARBA00004651"/>
    </source>
</evidence>
<keyword evidence="8 10" id="KW-0675">Receptor</keyword>
<organism evidence="11">
    <name type="scientific">Ctenopseustis herana</name>
    <dbReference type="NCBI Taxonomy" id="65029"/>
    <lineage>
        <taxon>Eukaryota</taxon>
        <taxon>Metazoa</taxon>
        <taxon>Ecdysozoa</taxon>
        <taxon>Arthropoda</taxon>
        <taxon>Hexapoda</taxon>
        <taxon>Insecta</taxon>
        <taxon>Pterygota</taxon>
        <taxon>Neoptera</taxon>
        <taxon>Endopterygota</taxon>
        <taxon>Lepidoptera</taxon>
        <taxon>Glossata</taxon>
        <taxon>Ditrysia</taxon>
        <taxon>Tortricoidea</taxon>
        <taxon>Tortricidae</taxon>
        <taxon>Tortricinae</taxon>
        <taxon>Ctenopseustis</taxon>
    </lineage>
</organism>
<dbReference type="PANTHER" id="PTHR21137:SF35">
    <property type="entry name" value="ODORANT RECEPTOR 19A-RELATED"/>
    <property type="match status" value="1"/>
</dbReference>
<evidence type="ECO:0000256" key="2">
    <source>
        <dbReference type="ARBA" id="ARBA00022475"/>
    </source>
</evidence>
<dbReference type="GO" id="GO:0005886">
    <property type="term" value="C:plasma membrane"/>
    <property type="evidence" value="ECO:0007669"/>
    <property type="project" value="UniProtKB-SubCell"/>
</dbReference>
<dbReference type="GO" id="GO:0007165">
    <property type="term" value="P:signal transduction"/>
    <property type="evidence" value="ECO:0007669"/>
    <property type="project" value="UniProtKB-KW"/>
</dbReference>
<evidence type="ECO:0000256" key="4">
    <source>
        <dbReference type="ARBA" id="ARBA00022692"/>
    </source>
</evidence>
<dbReference type="GO" id="GO:0004984">
    <property type="term" value="F:olfactory receptor activity"/>
    <property type="evidence" value="ECO:0007669"/>
    <property type="project" value="InterPro"/>
</dbReference>
<feature type="transmembrane region" description="Helical" evidence="10">
    <location>
        <begin position="73"/>
        <end position="92"/>
    </location>
</feature>
<evidence type="ECO:0000256" key="7">
    <source>
        <dbReference type="ARBA" id="ARBA00023136"/>
    </source>
</evidence>
<keyword evidence="9 10" id="KW-0807">Transducer</keyword>
<keyword evidence="3 10" id="KW-0716">Sensory transduction</keyword>
<evidence type="ECO:0000256" key="10">
    <source>
        <dbReference type="RuleBase" id="RU351113"/>
    </source>
</evidence>
<accession>A0A097ITW2</accession>
<feature type="transmembrane region" description="Helical" evidence="10">
    <location>
        <begin position="293"/>
        <end position="315"/>
    </location>
</feature>
<feature type="transmembrane region" description="Helical" evidence="10">
    <location>
        <begin position="263"/>
        <end position="287"/>
    </location>
</feature>
<protein>
    <recommendedName>
        <fullName evidence="10">Odorant receptor</fullName>
    </recommendedName>
</protein>
<keyword evidence="7 10" id="KW-0472">Membrane</keyword>
<feature type="transmembrane region" description="Helical" evidence="10">
    <location>
        <begin position="178"/>
        <end position="204"/>
    </location>
</feature>
<evidence type="ECO:0000256" key="8">
    <source>
        <dbReference type="ARBA" id="ARBA00023170"/>
    </source>
</evidence>
<keyword evidence="5 10" id="KW-0552">Olfaction</keyword>
<dbReference type="Pfam" id="PF02949">
    <property type="entry name" value="7tm_6"/>
    <property type="match status" value="1"/>
</dbReference>
<dbReference type="AlphaFoldDB" id="A0A097ITW2"/>
<comment type="subcellular location">
    <subcellularLocation>
        <location evidence="1 10">Cell membrane</location>
        <topology evidence="1 10">Multi-pass membrane protein</topology>
    </subcellularLocation>
</comment>
<evidence type="ECO:0000313" key="11">
    <source>
        <dbReference type="EMBL" id="AIT69874.1"/>
    </source>
</evidence>
<keyword evidence="2" id="KW-1003">Cell membrane</keyword>
<feature type="transmembrane region" description="Helical" evidence="10">
    <location>
        <begin position="37"/>
        <end position="61"/>
    </location>
</feature>
<name>A0A097ITW2_9NEOP</name>
<evidence type="ECO:0000256" key="9">
    <source>
        <dbReference type="ARBA" id="ARBA00023224"/>
    </source>
</evidence>